<dbReference type="Proteomes" id="UP000499080">
    <property type="component" value="Unassembled WGS sequence"/>
</dbReference>
<gene>
    <name evidence="1" type="ORF">AVEN_58335_1</name>
</gene>
<dbReference type="AlphaFoldDB" id="A0A4Y2CQ16"/>
<dbReference type="PANTHER" id="PTHR10492:SF57">
    <property type="entry name" value="ATP-DEPENDENT DNA HELICASE"/>
    <property type="match status" value="1"/>
</dbReference>
<protein>
    <submittedName>
        <fullName evidence="1">Uncharacterized protein</fullName>
    </submittedName>
</protein>
<reference evidence="1 2" key="1">
    <citation type="journal article" date="2019" name="Sci. Rep.">
        <title>Orb-weaving spider Araneus ventricosus genome elucidates the spidroin gene catalogue.</title>
        <authorList>
            <person name="Kono N."/>
            <person name="Nakamura H."/>
            <person name="Ohtoshi R."/>
            <person name="Moran D.A.P."/>
            <person name="Shinohara A."/>
            <person name="Yoshida Y."/>
            <person name="Fujiwara M."/>
            <person name="Mori M."/>
            <person name="Tomita M."/>
            <person name="Arakawa K."/>
        </authorList>
    </citation>
    <scope>NUCLEOTIDE SEQUENCE [LARGE SCALE GENOMIC DNA]</scope>
</reference>
<dbReference type="PANTHER" id="PTHR10492">
    <property type="match status" value="1"/>
</dbReference>
<evidence type="ECO:0000313" key="1">
    <source>
        <dbReference type="EMBL" id="GBM06500.1"/>
    </source>
</evidence>
<comment type="caution">
    <text evidence="1">The sequence shown here is derived from an EMBL/GenBank/DDBJ whole genome shotgun (WGS) entry which is preliminary data.</text>
</comment>
<dbReference type="OrthoDB" id="6433404at2759"/>
<accession>A0A4Y2CQ16</accession>
<organism evidence="1 2">
    <name type="scientific">Araneus ventricosus</name>
    <name type="common">Orbweaver spider</name>
    <name type="synonym">Epeira ventricosa</name>
    <dbReference type="NCBI Taxonomy" id="182803"/>
    <lineage>
        <taxon>Eukaryota</taxon>
        <taxon>Metazoa</taxon>
        <taxon>Ecdysozoa</taxon>
        <taxon>Arthropoda</taxon>
        <taxon>Chelicerata</taxon>
        <taxon>Arachnida</taxon>
        <taxon>Araneae</taxon>
        <taxon>Araneomorphae</taxon>
        <taxon>Entelegynae</taxon>
        <taxon>Araneoidea</taxon>
        <taxon>Araneidae</taxon>
        <taxon>Araneus</taxon>
    </lineage>
</organism>
<keyword evidence="2" id="KW-1185">Reference proteome</keyword>
<name>A0A4Y2CQ16_ARAVE</name>
<evidence type="ECO:0000313" key="2">
    <source>
        <dbReference type="Proteomes" id="UP000499080"/>
    </source>
</evidence>
<proteinExistence type="predicted"/>
<sequence length="149" mass="17221">MAEVEFAKHPYFSLVKDKLTPNEIDNIIRAEIPDPSSDKELHDIIVKNMIHGPCGSDNTDFPCMKDEKCTKEFPRKLQKENVLNGNGYPQYQNRSLVDEDQTVTVKFRNTDYTTVDNSWVVSYSTILTKMFNAYINVEDCSSVREIKYI</sequence>
<dbReference type="EMBL" id="BGPR01000229">
    <property type="protein sequence ID" value="GBM06500.1"/>
    <property type="molecule type" value="Genomic_DNA"/>
</dbReference>